<comment type="caution">
    <text evidence="3">The sequence shown here is derived from an EMBL/GenBank/DDBJ whole genome shotgun (WGS) entry which is preliminary data.</text>
</comment>
<organism evidence="3 4">
    <name type="scientific">Austropuccinia psidii MF-1</name>
    <dbReference type="NCBI Taxonomy" id="1389203"/>
    <lineage>
        <taxon>Eukaryota</taxon>
        <taxon>Fungi</taxon>
        <taxon>Dikarya</taxon>
        <taxon>Basidiomycota</taxon>
        <taxon>Pucciniomycotina</taxon>
        <taxon>Pucciniomycetes</taxon>
        <taxon>Pucciniales</taxon>
        <taxon>Sphaerophragmiaceae</taxon>
        <taxon>Austropuccinia</taxon>
    </lineage>
</organism>
<protein>
    <submittedName>
        <fullName evidence="3">Uncharacterized protein</fullName>
    </submittedName>
</protein>
<keyword evidence="2" id="KW-0812">Transmembrane</keyword>
<evidence type="ECO:0000313" key="4">
    <source>
        <dbReference type="Proteomes" id="UP000765509"/>
    </source>
</evidence>
<keyword evidence="2" id="KW-1133">Transmembrane helix</keyword>
<evidence type="ECO:0000256" key="1">
    <source>
        <dbReference type="SAM" id="MobiDB-lite"/>
    </source>
</evidence>
<evidence type="ECO:0000313" key="3">
    <source>
        <dbReference type="EMBL" id="MBW0497692.1"/>
    </source>
</evidence>
<feature type="transmembrane region" description="Helical" evidence="2">
    <location>
        <begin position="266"/>
        <end position="291"/>
    </location>
</feature>
<sequence>MRPKGKPTSPQGLVDLKPQLGRPEPFLASNPIKPKMAMKTLRTHFGQGSPWITFHPMASGNHQGSQDQLQNLFLTSRGIFPFLHASCTQGCRSGAYMVLYSIMHRFAQKSNGDILRTKFHDKELRSQSPTPISKEDSSAHHTGNPWQLSEDYSRTPTAWPCRSWVGNYSRIIPRAVLRVYSSLNQLSRKKVLQYSLDNSIGPYRSNQLYLYVLGPIGPIHIPLWEFNHTVQFSRCPELYWPNSDKTAGDSPSSISPSNFHIYWPPFITWGLFSSINQYIGFIFILIFFTLLK</sequence>
<keyword evidence="2" id="KW-0472">Membrane</keyword>
<feature type="region of interest" description="Disordered" evidence="1">
    <location>
        <begin position="123"/>
        <end position="153"/>
    </location>
</feature>
<accession>A0A9Q3D8Y3</accession>
<dbReference type="Proteomes" id="UP000765509">
    <property type="component" value="Unassembled WGS sequence"/>
</dbReference>
<keyword evidence="4" id="KW-1185">Reference proteome</keyword>
<proteinExistence type="predicted"/>
<dbReference type="EMBL" id="AVOT02014318">
    <property type="protein sequence ID" value="MBW0497692.1"/>
    <property type="molecule type" value="Genomic_DNA"/>
</dbReference>
<reference evidence="3" key="1">
    <citation type="submission" date="2021-03" db="EMBL/GenBank/DDBJ databases">
        <title>Draft genome sequence of rust myrtle Austropuccinia psidii MF-1, a brazilian biotype.</title>
        <authorList>
            <person name="Quecine M.C."/>
            <person name="Pachon D.M.R."/>
            <person name="Bonatelli M.L."/>
            <person name="Correr F.H."/>
            <person name="Franceschini L.M."/>
            <person name="Leite T.F."/>
            <person name="Margarido G.R.A."/>
            <person name="Almeida C.A."/>
            <person name="Ferrarezi J.A."/>
            <person name="Labate C.A."/>
        </authorList>
    </citation>
    <scope>NUCLEOTIDE SEQUENCE</scope>
    <source>
        <strain evidence="3">MF-1</strain>
    </source>
</reference>
<name>A0A9Q3D8Y3_9BASI</name>
<gene>
    <name evidence="3" type="ORF">O181_037407</name>
</gene>
<evidence type="ECO:0000256" key="2">
    <source>
        <dbReference type="SAM" id="Phobius"/>
    </source>
</evidence>
<dbReference type="AlphaFoldDB" id="A0A9Q3D8Y3"/>
<feature type="region of interest" description="Disordered" evidence="1">
    <location>
        <begin position="1"/>
        <end position="20"/>
    </location>
</feature>